<evidence type="ECO:0000256" key="1">
    <source>
        <dbReference type="ARBA" id="ARBA00004141"/>
    </source>
</evidence>
<dbReference type="Pfam" id="PF07690">
    <property type="entry name" value="MFS_1"/>
    <property type="match status" value="1"/>
</dbReference>
<feature type="transmembrane region" description="Helical" evidence="7">
    <location>
        <begin position="121"/>
        <end position="143"/>
    </location>
</feature>
<dbReference type="SUPFAM" id="SSF103473">
    <property type="entry name" value="MFS general substrate transporter"/>
    <property type="match status" value="1"/>
</dbReference>
<evidence type="ECO:0000256" key="3">
    <source>
        <dbReference type="ARBA" id="ARBA00022692"/>
    </source>
</evidence>
<feature type="transmembrane region" description="Helical" evidence="7">
    <location>
        <begin position="28"/>
        <end position="48"/>
    </location>
</feature>
<comment type="caution">
    <text evidence="9">The sequence shown here is derived from an EMBL/GenBank/DDBJ whole genome shotgun (WGS) entry which is preliminary data.</text>
</comment>
<dbReference type="InterPro" id="IPR011701">
    <property type="entry name" value="MFS"/>
</dbReference>
<dbReference type="GO" id="GO:0016020">
    <property type="term" value="C:membrane"/>
    <property type="evidence" value="ECO:0007669"/>
    <property type="project" value="UniProtKB-SubCell"/>
</dbReference>
<keyword evidence="2" id="KW-0813">Transport</keyword>
<dbReference type="InterPro" id="IPR036259">
    <property type="entry name" value="MFS_trans_sf"/>
</dbReference>
<feature type="transmembrane region" description="Helical" evidence="7">
    <location>
        <begin position="95"/>
        <end position="115"/>
    </location>
</feature>
<keyword evidence="3 7" id="KW-0812">Transmembrane</keyword>
<evidence type="ECO:0000256" key="6">
    <source>
        <dbReference type="SAM" id="MobiDB-lite"/>
    </source>
</evidence>
<evidence type="ECO:0000256" key="4">
    <source>
        <dbReference type="ARBA" id="ARBA00022989"/>
    </source>
</evidence>
<dbReference type="GO" id="GO:0022857">
    <property type="term" value="F:transmembrane transporter activity"/>
    <property type="evidence" value="ECO:0007669"/>
    <property type="project" value="InterPro"/>
</dbReference>
<dbReference type="PROSITE" id="PS50850">
    <property type="entry name" value="MFS"/>
    <property type="match status" value="1"/>
</dbReference>
<evidence type="ECO:0000256" key="5">
    <source>
        <dbReference type="ARBA" id="ARBA00023136"/>
    </source>
</evidence>
<feature type="transmembrane region" description="Helical" evidence="7">
    <location>
        <begin position="290"/>
        <end position="312"/>
    </location>
</feature>
<dbReference type="EMBL" id="MU128928">
    <property type="protein sequence ID" value="KAF9517960.1"/>
    <property type="molecule type" value="Genomic_DNA"/>
</dbReference>
<accession>A0A9P6E162</accession>
<sequence>MFDSLMKKVTGGSDDVYVRPQLGFGRKVFMLSLFCMAEFMDAFIASALFPAVNEMNEALNLGTNESTWIFAAFAATFSAFLLISGRVADIYGSKWCFIVGSALVGLFSLGCGFCHNKVALFVLRALAGIGAAMTVPSGLSLIVEWFPDPVEQNRGIALFGGASGIGNVFGIIIGAFCVQWASWRWIFWTTTCMGVPIALISMVVVPPSAPRPNKPSWRRLDLGGVSLITTAIILFIYAVTSGSATGWARAKVIAPLIISVLLAAAFFVYEAKIDPHMAALPPRVWFYPNVPILVALALVPFFWWVASFYLLIPLFQSEYHWSPIMSAVHVLPMGTFSAIVAGGSSKLVEYMNPKWSILGGLIFDIIATFILPFGNTRQRYWSYLFPAFTIGPWEIMVVYTNANIAIFMNTPPEIAGTVGAVFNCALQGSVALGIAIVGSIASSENAKQIAKGRPPGYKGVADGFWFILALLLVETISVLVFYKIPKTIPADVEQGPPKSSSASSTSAETSIPEKGIVVAEAK</sequence>
<comment type="subcellular location">
    <subcellularLocation>
        <location evidence="1">Membrane</location>
        <topology evidence="1">Multi-pass membrane protein</topology>
    </subcellularLocation>
</comment>
<feature type="compositionally biased region" description="Low complexity" evidence="6">
    <location>
        <begin position="499"/>
        <end position="510"/>
    </location>
</feature>
<dbReference type="Gene3D" id="1.20.1250.20">
    <property type="entry name" value="MFS general substrate transporter like domains"/>
    <property type="match status" value="1"/>
</dbReference>
<dbReference type="InterPro" id="IPR020846">
    <property type="entry name" value="MFS_dom"/>
</dbReference>
<gene>
    <name evidence="9" type="ORF">BS47DRAFT_1427424</name>
</gene>
<keyword evidence="5 7" id="KW-0472">Membrane</keyword>
<feature type="transmembrane region" description="Helical" evidence="7">
    <location>
        <begin position="155"/>
        <end position="181"/>
    </location>
</feature>
<feature type="transmembrane region" description="Helical" evidence="7">
    <location>
        <begin position="220"/>
        <end position="240"/>
    </location>
</feature>
<evidence type="ECO:0000259" key="8">
    <source>
        <dbReference type="PROSITE" id="PS50850"/>
    </source>
</evidence>
<keyword evidence="10" id="KW-1185">Reference proteome</keyword>
<protein>
    <recommendedName>
        <fullName evidence="8">Major facilitator superfamily (MFS) profile domain-containing protein</fullName>
    </recommendedName>
</protein>
<feature type="transmembrane region" description="Helical" evidence="7">
    <location>
        <begin position="68"/>
        <end position="88"/>
    </location>
</feature>
<evidence type="ECO:0000256" key="2">
    <source>
        <dbReference type="ARBA" id="ARBA00022448"/>
    </source>
</evidence>
<feature type="domain" description="Major facilitator superfamily (MFS) profile" evidence="8">
    <location>
        <begin position="30"/>
        <end position="486"/>
    </location>
</feature>
<dbReference type="PANTHER" id="PTHR42718">
    <property type="entry name" value="MAJOR FACILITATOR SUPERFAMILY MULTIDRUG TRANSPORTER MFSC"/>
    <property type="match status" value="1"/>
</dbReference>
<evidence type="ECO:0000313" key="10">
    <source>
        <dbReference type="Proteomes" id="UP000886523"/>
    </source>
</evidence>
<evidence type="ECO:0000256" key="7">
    <source>
        <dbReference type="SAM" id="Phobius"/>
    </source>
</evidence>
<dbReference type="AlphaFoldDB" id="A0A9P6E162"/>
<feature type="transmembrane region" description="Helical" evidence="7">
    <location>
        <begin position="420"/>
        <end position="443"/>
    </location>
</feature>
<feature type="transmembrane region" description="Helical" evidence="7">
    <location>
        <begin position="380"/>
        <end position="399"/>
    </location>
</feature>
<feature type="transmembrane region" description="Helical" evidence="7">
    <location>
        <begin position="355"/>
        <end position="374"/>
    </location>
</feature>
<name>A0A9P6E162_9AGAM</name>
<reference evidence="9" key="1">
    <citation type="journal article" date="2020" name="Nat. Commun.">
        <title>Large-scale genome sequencing of mycorrhizal fungi provides insights into the early evolution of symbiotic traits.</title>
        <authorList>
            <person name="Miyauchi S."/>
            <person name="Kiss E."/>
            <person name="Kuo A."/>
            <person name="Drula E."/>
            <person name="Kohler A."/>
            <person name="Sanchez-Garcia M."/>
            <person name="Morin E."/>
            <person name="Andreopoulos B."/>
            <person name="Barry K.W."/>
            <person name="Bonito G."/>
            <person name="Buee M."/>
            <person name="Carver A."/>
            <person name="Chen C."/>
            <person name="Cichocki N."/>
            <person name="Clum A."/>
            <person name="Culley D."/>
            <person name="Crous P.W."/>
            <person name="Fauchery L."/>
            <person name="Girlanda M."/>
            <person name="Hayes R.D."/>
            <person name="Keri Z."/>
            <person name="LaButti K."/>
            <person name="Lipzen A."/>
            <person name="Lombard V."/>
            <person name="Magnuson J."/>
            <person name="Maillard F."/>
            <person name="Murat C."/>
            <person name="Nolan M."/>
            <person name="Ohm R.A."/>
            <person name="Pangilinan J."/>
            <person name="Pereira M.F."/>
            <person name="Perotto S."/>
            <person name="Peter M."/>
            <person name="Pfister S."/>
            <person name="Riley R."/>
            <person name="Sitrit Y."/>
            <person name="Stielow J.B."/>
            <person name="Szollosi G."/>
            <person name="Zifcakova L."/>
            <person name="Stursova M."/>
            <person name="Spatafora J.W."/>
            <person name="Tedersoo L."/>
            <person name="Vaario L.M."/>
            <person name="Yamada A."/>
            <person name="Yan M."/>
            <person name="Wang P."/>
            <person name="Xu J."/>
            <person name="Bruns T."/>
            <person name="Baldrian P."/>
            <person name="Vilgalys R."/>
            <person name="Dunand C."/>
            <person name="Henrissat B."/>
            <person name="Grigoriev I.V."/>
            <person name="Hibbett D."/>
            <person name="Nagy L.G."/>
            <person name="Martin F.M."/>
        </authorList>
    </citation>
    <scope>NUCLEOTIDE SEQUENCE</scope>
    <source>
        <strain evidence="9">UP504</strain>
    </source>
</reference>
<feature type="transmembrane region" description="Helical" evidence="7">
    <location>
        <begin position="463"/>
        <end position="482"/>
    </location>
</feature>
<feature type="region of interest" description="Disordered" evidence="6">
    <location>
        <begin position="492"/>
        <end position="522"/>
    </location>
</feature>
<feature type="transmembrane region" description="Helical" evidence="7">
    <location>
        <begin position="324"/>
        <end position="343"/>
    </location>
</feature>
<dbReference type="OrthoDB" id="440755at2759"/>
<dbReference type="Gene3D" id="1.20.1720.10">
    <property type="entry name" value="Multidrug resistance protein D"/>
    <property type="match status" value="1"/>
</dbReference>
<keyword evidence="4 7" id="KW-1133">Transmembrane helix</keyword>
<feature type="transmembrane region" description="Helical" evidence="7">
    <location>
        <begin position="187"/>
        <end position="208"/>
    </location>
</feature>
<dbReference type="PANTHER" id="PTHR42718:SF9">
    <property type="entry name" value="MAJOR FACILITATOR SUPERFAMILY MULTIDRUG TRANSPORTER MFSC"/>
    <property type="match status" value="1"/>
</dbReference>
<feature type="transmembrane region" description="Helical" evidence="7">
    <location>
        <begin position="252"/>
        <end position="269"/>
    </location>
</feature>
<organism evidence="9 10">
    <name type="scientific">Hydnum rufescens UP504</name>
    <dbReference type="NCBI Taxonomy" id="1448309"/>
    <lineage>
        <taxon>Eukaryota</taxon>
        <taxon>Fungi</taxon>
        <taxon>Dikarya</taxon>
        <taxon>Basidiomycota</taxon>
        <taxon>Agaricomycotina</taxon>
        <taxon>Agaricomycetes</taxon>
        <taxon>Cantharellales</taxon>
        <taxon>Hydnaceae</taxon>
        <taxon>Hydnum</taxon>
    </lineage>
</organism>
<evidence type="ECO:0000313" key="9">
    <source>
        <dbReference type="EMBL" id="KAF9517960.1"/>
    </source>
</evidence>
<proteinExistence type="predicted"/>
<dbReference type="Proteomes" id="UP000886523">
    <property type="component" value="Unassembled WGS sequence"/>
</dbReference>